<dbReference type="PANTHER" id="PTHR33281:SF19">
    <property type="entry name" value="VOLTAGE-DEPENDENT ANION CHANNEL-FORMING PROTEIN YNEE"/>
    <property type="match status" value="1"/>
</dbReference>
<dbReference type="PATRIC" id="fig|1212489.4.peg.330"/>
<protein>
    <submittedName>
        <fullName evidence="10">Bestrophin, RFP-TM, chloride channel</fullName>
    </submittedName>
</protein>
<feature type="transmembrane region" description="Helical" evidence="9">
    <location>
        <begin position="27"/>
        <end position="45"/>
    </location>
</feature>
<dbReference type="Proteomes" id="UP000054736">
    <property type="component" value="Unassembled WGS sequence"/>
</dbReference>
<evidence type="ECO:0000256" key="6">
    <source>
        <dbReference type="ARBA" id="ARBA00023065"/>
    </source>
</evidence>
<evidence type="ECO:0000313" key="11">
    <source>
        <dbReference type="Proteomes" id="UP000054736"/>
    </source>
</evidence>
<keyword evidence="6" id="KW-0406">Ion transport</keyword>
<keyword evidence="11" id="KW-1185">Reference proteome</keyword>
<evidence type="ECO:0000256" key="5">
    <source>
        <dbReference type="ARBA" id="ARBA00022989"/>
    </source>
</evidence>
<keyword evidence="5 9" id="KW-1133">Transmembrane helix</keyword>
<evidence type="ECO:0000256" key="3">
    <source>
        <dbReference type="ARBA" id="ARBA00022475"/>
    </source>
</evidence>
<dbReference type="InterPro" id="IPR044669">
    <property type="entry name" value="YneE/VCCN1/2-like"/>
</dbReference>
<dbReference type="OrthoDB" id="445589at2"/>
<dbReference type="Pfam" id="PF25539">
    <property type="entry name" value="Bestrophin_2"/>
    <property type="match status" value="1"/>
</dbReference>
<reference evidence="10 11" key="1">
    <citation type="submission" date="2015-11" db="EMBL/GenBank/DDBJ databases">
        <title>Genomic analysis of 38 Legionella species identifies large and diverse effector repertoires.</title>
        <authorList>
            <person name="Burstein D."/>
            <person name="Amaro F."/>
            <person name="Zusman T."/>
            <person name="Lifshitz Z."/>
            <person name="Cohen O."/>
            <person name="Gilbert J.A."/>
            <person name="Pupko T."/>
            <person name="Shuman H.A."/>
            <person name="Segal G."/>
        </authorList>
    </citation>
    <scope>NUCLEOTIDE SEQUENCE [LARGE SCALE GENOMIC DNA]</scope>
    <source>
        <strain evidence="10 11">ATCC 700990</strain>
    </source>
</reference>
<dbReference type="PANTHER" id="PTHR33281">
    <property type="entry name" value="UPF0187 PROTEIN YNEE"/>
    <property type="match status" value="1"/>
</dbReference>
<comment type="caution">
    <text evidence="10">The sequence shown here is derived from an EMBL/GenBank/DDBJ whole genome shotgun (WGS) entry which is preliminary data.</text>
</comment>
<keyword evidence="4 9" id="KW-0812">Transmembrane</keyword>
<feature type="transmembrane region" description="Helical" evidence="9">
    <location>
        <begin position="205"/>
        <end position="223"/>
    </location>
</feature>
<feature type="transmembrane region" description="Helical" evidence="9">
    <location>
        <begin position="229"/>
        <end position="250"/>
    </location>
</feature>
<organism evidence="10 11">
    <name type="scientific">Legionella drozanskii LLAP-1</name>
    <dbReference type="NCBI Taxonomy" id="1212489"/>
    <lineage>
        <taxon>Bacteria</taxon>
        <taxon>Pseudomonadati</taxon>
        <taxon>Pseudomonadota</taxon>
        <taxon>Gammaproteobacteria</taxon>
        <taxon>Legionellales</taxon>
        <taxon>Legionellaceae</taxon>
        <taxon>Legionella</taxon>
    </lineage>
</organism>
<name>A0A0W0TBF8_9GAMM</name>
<keyword evidence="3" id="KW-1003">Cell membrane</keyword>
<dbReference type="RefSeq" id="WP_058494678.1">
    <property type="nucleotide sequence ID" value="NZ_CAAAIU010000003.1"/>
</dbReference>
<evidence type="ECO:0000256" key="4">
    <source>
        <dbReference type="ARBA" id="ARBA00022692"/>
    </source>
</evidence>
<keyword evidence="2" id="KW-0813">Transport</keyword>
<gene>
    <name evidence="10" type="ORF">Ldro_0319</name>
</gene>
<evidence type="ECO:0000256" key="1">
    <source>
        <dbReference type="ARBA" id="ARBA00004651"/>
    </source>
</evidence>
<keyword evidence="7 9" id="KW-0472">Membrane</keyword>
<evidence type="ECO:0000256" key="2">
    <source>
        <dbReference type="ARBA" id="ARBA00022448"/>
    </source>
</evidence>
<evidence type="ECO:0000256" key="7">
    <source>
        <dbReference type="ARBA" id="ARBA00023136"/>
    </source>
</evidence>
<proteinExistence type="inferred from homology"/>
<evidence type="ECO:0000313" key="10">
    <source>
        <dbReference type="EMBL" id="KTC92948.1"/>
    </source>
</evidence>
<feature type="transmembrane region" description="Helical" evidence="9">
    <location>
        <begin position="51"/>
        <end position="70"/>
    </location>
</feature>
<accession>A0A0W0TBF8</accession>
<dbReference type="GO" id="GO:0005886">
    <property type="term" value="C:plasma membrane"/>
    <property type="evidence" value="ECO:0007669"/>
    <property type="project" value="UniProtKB-SubCell"/>
</dbReference>
<dbReference type="AlphaFoldDB" id="A0A0W0TBF8"/>
<dbReference type="STRING" id="1212489.Ldro_0319"/>
<dbReference type="GO" id="GO:0005254">
    <property type="term" value="F:chloride channel activity"/>
    <property type="evidence" value="ECO:0007669"/>
    <property type="project" value="InterPro"/>
</dbReference>
<sequence length="296" mass="34493">MKLRSHNLLTWVPHLFLFYREKVFRKLLPISLIITLYAILIAHFFQNATRYNVGQFHLIFSFILTIIISFRVNTSYARWWEGRTLWGSIVNNCRNLGLKFDAFAGLKNHPCFFELLKRLPIIIKANLRKNTNEYMEELHALGIGEIGTQHPVIIVVQRMYCIINELRDKKKLRFEQYLALDNHLANIVDLVGGCERIANTNVPPAFAFFVKQALLFYALMFPFGWVDTFGFLIIPMMVMIVYILLGLEILSEELEEPFGKNDNELPLNIISTTISKNIEQIADKGRKFNEQNFPMT</sequence>
<comment type="subcellular location">
    <subcellularLocation>
        <location evidence="1">Cell membrane</location>
        <topology evidence="1">Multi-pass membrane protein</topology>
    </subcellularLocation>
</comment>
<evidence type="ECO:0000256" key="8">
    <source>
        <dbReference type="ARBA" id="ARBA00034708"/>
    </source>
</evidence>
<evidence type="ECO:0000256" key="9">
    <source>
        <dbReference type="SAM" id="Phobius"/>
    </source>
</evidence>
<dbReference type="EMBL" id="LNXY01000003">
    <property type="protein sequence ID" value="KTC92948.1"/>
    <property type="molecule type" value="Genomic_DNA"/>
</dbReference>
<comment type="similarity">
    <text evidence="8">Belongs to the anion channel-forming bestrophin (TC 1.A.46) family.</text>
</comment>